<organism evidence="1 2">
    <name type="scientific">Leptotrichia hofstadii</name>
    <dbReference type="NCBI Taxonomy" id="157688"/>
    <lineage>
        <taxon>Bacteria</taxon>
        <taxon>Fusobacteriati</taxon>
        <taxon>Fusobacteriota</taxon>
        <taxon>Fusobacteriia</taxon>
        <taxon>Fusobacteriales</taxon>
        <taxon>Leptotrichiaceae</taxon>
        <taxon>Leptotrichia</taxon>
    </lineage>
</organism>
<evidence type="ECO:0000313" key="2">
    <source>
        <dbReference type="Proteomes" id="UP000321892"/>
    </source>
</evidence>
<reference evidence="1 2" key="1">
    <citation type="submission" date="2019-07" db="EMBL/GenBank/DDBJ databases">
        <title>Complete Genome Sequence of Leptotrichia hofstadii Strain JCM16775.</title>
        <authorList>
            <person name="Watanabe S."/>
            <person name="Cui L."/>
        </authorList>
    </citation>
    <scope>NUCLEOTIDE SEQUENCE [LARGE SCALE GENOMIC DNA]</scope>
    <source>
        <strain evidence="1 2">JCM16775</strain>
    </source>
</reference>
<dbReference type="KEGG" id="lhf:JCM16775_0395"/>
<protein>
    <submittedName>
        <fullName evidence="1">Uncharacterized protein</fullName>
    </submittedName>
</protein>
<keyword evidence="2" id="KW-1185">Reference proteome</keyword>
<dbReference type="EMBL" id="AP019823">
    <property type="protein sequence ID" value="BBM37705.1"/>
    <property type="molecule type" value="Genomic_DNA"/>
</dbReference>
<dbReference type="AlphaFoldDB" id="A0A510JHJ6"/>
<name>A0A510JHJ6_9FUSO</name>
<sequence length="74" mass="8571">MGNGRRQGRENSNGGSVTDDFLDLITDLLSGLNYFKMNISYETLMKCTFDELDYWIARANKLIEEEKARQEESE</sequence>
<accession>A0A510JHJ6</accession>
<gene>
    <name evidence="1" type="ORF">JCM16775_0395</name>
</gene>
<dbReference type="Proteomes" id="UP000321892">
    <property type="component" value="Chromosome"/>
</dbReference>
<proteinExistence type="predicted"/>
<evidence type="ECO:0000313" key="1">
    <source>
        <dbReference type="EMBL" id="BBM37705.1"/>
    </source>
</evidence>